<evidence type="ECO:0000313" key="1">
    <source>
        <dbReference type="EMBL" id="MFH6604644.1"/>
    </source>
</evidence>
<protein>
    <submittedName>
        <fullName evidence="1">GTPase</fullName>
    </submittedName>
</protein>
<comment type="caution">
    <text evidence="1">The sequence shown here is derived from an EMBL/GenBank/DDBJ whole genome shotgun (WGS) entry which is preliminary data.</text>
</comment>
<dbReference type="Proteomes" id="UP001595191">
    <property type="component" value="Unassembled WGS sequence"/>
</dbReference>
<sequence length="122" mass="14238">MRKLIFIYNANSGLGNLILDGAHKLMSPGTYECKLCKLTFGVLTENSIWKKFRKSADFEMEFLHKDEFERLYASKFGSKFTFPIVLLEANMRLEVFVNTEEIDSLHDVESLIRLIKERQELP</sequence>
<gene>
    <name evidence="1" type="ORF">ACEZ3G_14235</name>
</gene>
<organism evidence="1 2">
    <name type="scientific">Meishania litoralis</name>
    <dbReference type="NCBI Taxonomy" id="3434685"/>
    <lineage>
        <taxon>Bacteria</taxon>
        <taxon>Pseudomonadati</taxon>
        <taxon>Bacteroidota</taxon>
        <taxon>Flavobacteriia</taxon>
        <taxon>Flavobacteriales</taxon>
        <taxon>Flavobacteriaceae</taxon>
        <taxon>Meishania</taxon>
    </lineage>
</organism>
<accession>A0ACC7LMY1</accession>
<name>A0ACC7LMY1_9FLAO</name>
<keyword evidence="2" id="KW-1185">Reference proteome</keyword>
<evidence type="ECO:0000313" key="2">
    <source>
        <dbReference type="Proteomes" id="UP001595191"/>
    </source>
</evidence>
<dbReference type="EMBL" id="JBHFPV010000004">
    <property type="protein sequence ID" value="MFH6604644.1"/>
    <property type="molecule type" value="Genomic_DNA"/>
</dbReference>
<reference evidence="1" key="1">
    <citation type="submission" date="2024-09" db="EMBL/GenBank/DDBJ databases">
        <authorList>
            <person name="Liu J."/>
        </authorList>
    </citation>
    <scope>NUCLEOTIDE SEQUENCE</scope>
    <source>
        <strain evidence="1">NBU2967</strain>
    </source>
</reference>
<proteinExistence type="predicted"/>